<dbReference type="AlphaFoldDB" id="A4C5C5"/>
<comment type="caution">
    <text evidence="8">The sequence shown here is derived from an EMBL/GenBank/DDBJ whole genome shotgun (WGS) entry which is preliminary data.</text>
</comment>
<dbReference type="GO" id="GO:0006508">
    <property type="term" value="P:proteolysis"/>
    <property type="evidence" value="ECO:0007669"/>
    <property type="project" value="UniProtKB-KW"/>
</dbReference>
<dbReference type="eggNOG" id="COG1404">
    <property type="taxonomic scope" value="Bacteria"/>
</dbReference>
<name>A4C5C5_9GAMM</name>
<dbReference type="eggNOG" id="COG1409">
    <property type="taxonomic scope" value="Bacteria"/>
</dbReference>
<evidence type="ECO:0000313" key="9">
    <source>
        <dbReference type="Proteomes" id="UP000006201"/>
    </source>
</evidence>
<evidence type="ECO:0000313" key="8">
    <source>
        <dbReference type="EMBL" id="EAR30757.1"/>
    </source>
</evidence>
<evidence type="ECO:0000259" key="6">
    <source>
        <dbReference type="Pfam" id="PF00149"/>
    </source>
</evidence>
<dbReference type="GO" id="GO:0003993">
    <property type="term" value="F:acid phosphatase activity"/>
    <property type="evidence" value="ECO:0007669"/>
    <property type="project" value="InterPro"/>
</dbReference>
<feature type="domain" description="Peptidase C-terminal archaeal/bacterial" evidence="7">
    <location>
        <begin position="474"/>
        <end position="539"/>
    </location>
</feature>
<dbReference type="SUPFAM" id="SSF49363">
    <property type="entry name" value="Purple acid phosphatase, N-terminal domain"/>
    <property type="match status" value="1"/>
</dbReference>
<dbReference type="InterPro" id="IPR007280">
    <property type="entry name" value="Peptidase_C_arc/bac"/>
</dbReference>
<evidence type="ECO:0000256" key="1">
    <source>
        <dbReference type="ARBA" id="ARBA00022670"/>
    </source>
</evidence>
<keyword evidence="1" id="KW-0645">Protease</keyword>
<dbReference type="GO" id="GO:0046872">
    <property type="term" value="F:metal ion binding"/>
    <property type="evidence" value="ECO:0007669"/>
    <property type="project" value="InterPro"/>
</dbReference>
<feature type="domain" description="Peptidase C-terminal archaeal/bacterial" evidence="7">
    <location>
        <begin position="581"/>
        <end position="645"/>
    </location>
</feature>
<dbReference type="EMBL" id="AAOH01000001">
    <property type="protein sequence ID" value="EAR30757.1"/>
    <property type="molecule type" value="Genomic_DNA"/>
</dbReference>
<dbReference type="Gene3D" id="2.60.40.380">
    <property type="entry name" value="Purple acid phosphatase-like, N-terminal"/>
    <property type="match status" value="1"/>
</dbReference>
<evidence type="ECO:0000256" key="2">
    <source>
        <dbReference type="ARBA" id="ARBA00022729"/>
    </source>
</evidence>
<keyword evidence="9" id="KW-1185">Reference proteome</keyword>
<evidence type="ECO:0000256" key="3">
    <source>
        <dbReference type="ARBA" id="ARBA00022801"/>
    </source>
</evidence>
<keyword evidence="2 5" id="KW-0732">Signal</keyword>
<gene>
    <name evidence="8" type="ORF">PTD2_04271</name>
</gene>
<accession>A4C5C5</accession>
<evidence type="ECO:0000256" key="4">
    <source>
        <dbReference type="ARBA" id="ARBA00023145"/>
    </source>
</evidence>
<dbReference type="InterPro" id="IPR008963">
    <property type="entry name" value="Purple_acid_Pase-like_N"/>
</dbReference>
<feature type="domain" description="Calcineurin-like phosphoesterase" evidence="6">
    <location>
        <begin position="144"/>
        <end position="320"/>
    </location>
</feature>
<dbReference type="STRING" id="87626.PTD2_04271"/>
<evidence type="ECO:0000256" key="5">
    <source>
        <dbReference type="SAM" id="SignalP"/>
    </source>
</evidence>
<dbReference type="PANTHER" id="PTHR45867">
    <property type="entry name" value="PURPLE ACID PHOSPHATASE"/>
    <property type="match status" value="1"/>
</dbReference>
<dbReference type="RefSeq" id="WP_009837055.1">
    <property type="nucleotide sequence ID" value="NZ_AAOH01000001.1"/>
</dbReference>
<keyword evidence="3 8" id="KW-0378">Hydrolase</keyword>
<feature type="signal peptide" evidence="5">
    <location>
        <begin position="1"/>
        <end position="22"/>
    </location>
</feature>
<feature type="chain" id="PRO_5002666963" evidence="5">
    <location>
        <begin position="23"/>
        <end position="661"/>
    </location>
</feature>
<dbReference type="InterPro" id="IPR029052">
    <property type="entry name" value="Metallo-depent_PP-like"/>
</dbReference>
<dbReference type="PANTHER" id="PTHR45867:SF3">
    <property type="entry name" value="ACID PHOSPHATASE TYPE 7"/>
    <property type="match status" value="1"/>
</dbReference>
<dbReference type="Proteomes" id="UP000006201">
    <property type="component" value="Unassembled WGS sequence"/>
</dbReference>
<dbReference type="InterPro" id="IPR004843">
    <property type="entry name" value="Calcineurin-like_PHP"/>
</dbReference>
<dbReference type="SUPFAM" id="SSF56300">
    <property type="entry name" value="Metallo-dependent phosphatases"/>
    <property type="match status" value="1"/>
</dbReference>
<organism evidence="8 9">
    <name type="scientific">Pseudoalteromonas tunicata D2</name>
    <dbReference type="NCBI Taxonomy" id="87626"/>
    <lineage>
        <taxon>Bacteria</taxon>
        <taxon>Pseudomonadati</taxon>
        <taxon>Pseudomonadota</taxon>
        <taxon>Gammaproteobacteria</taxon>
        <taxon>Alteromonadales</taxon>
        <taxon>Pseudoalteromonadaceae</taxon>
        <taxon>Pseudoalteromonas</taxon>
    </lineage>
</organism>
<protein>
    <submittedName>
        <fullName evidence="8">Predicted phosphohydrolase</fullName>
    </submittedName>
</protein>
<reference evidence="8 9" key="1">
    <citation type="submission" date="2006-02" db="EMBL/GenBank/DDBJ databases">
        <authorList>
            <person name="Moran M.A."/>
            <person name="Kjelleberg S."/>
            <person name="Egan S."/>
            <person name="Saunders N."/>
            <person name="Thomas T."/>
            <person name="Ferriera S."/>
            <person name="Johnson J."/>
            <person name="Kravitz S."/>
            <person name="Halpern A."/>
            <person name="Remington K."/>
            <person name="Beeson K."/>
            <person name="Tran B."/>
            <person name="Rogers Y.-H."/>
            <person name="Friedman R."/>
            <person name="Venter J.C."/>
        </authorList>
    </citation>
    <scope>NUCLEOTIDE SEQUENCE [LARGE SCALE GENOMIC DNA]</scope>
    <source>
        <strain evidence="8 9">D2</strain>
    </source>
</reference>
<dbReference type="Gene3D" id="3.60.21.10">
    <property type="match status" value="1"/>
</dbReference>
<dbReference type="OrthoDB" id="9804511at2"/>
<dbReference type="HOGENOM" id="CLU_414967_0_0_6"/>
<dbReference type="Gene3D" id="2.60.120.380">
    <property type="match status" value="2"/>
</dbReference>
<dbReference type="Pfam" id="PF00149">
    <property type="entry name" value="Metallophos"/>
    <property type="match status" value="1"/>
</dbReference>
<evidence type="ECO:0000259" key="7">
    <source>
        <dbReference type="Pfam" id="PF04151"/>
    </source>
</evidence>
<dbReference type="FunFam" id="2.60.120.380:FF:000013">
    <property type="entry name" value="Alkaline serine protease"/>
    <property type="match status" value="1"/>
</dbReference>
<proteinExistence type="predicted"/>
<dbReference type="Pfam" id="PF04151">
    <property type="entry name" value="PPC"/>
    <property type="match status" value="2"/>
</dbReference>
<dbReference type="GO" id="GO:0008233">
    <property type="term" value="F:peptidase activity"/>
    <property type="evidence" value="ECO:0007669"/>
    <property type="project" value="UniProtKB-KW"/>
</dbReference>
<sequence>MTLRHKSVLAIALLALAGNVYAGSKQHRLIWDTNPSSQATIGFSPSGSQNHQLKYGFDTNEQNWSTKPVTMSRTFAGSLVSHFVKLTNLPSNSSVYYRICDDSGCGERLWFKTAPTDNSPFVMVAGGDTRTGWTTRRQGNSLIAKIRPLFIMHGGDYTNANSASEMNSYLDDWQLTFSNDNIAGTSYKRIYPFIATHGNHEDNNFNTLCEVFGVDYDNNGQCNANDTFGAVKVSPLLKVYTLNSQFQNSGWASYASAMNTWLQQDLAANGSSVKWRFAQYHKPMYPHYTGKSDNTTLYNWWANHFYTYGMNLVVESDTHINKLTKAIKPSGSGFVETTSGGTVFVGEGSWGAPARSANNPRSWTLDLASIQQFKVISVTSDALAVRTAQFGSGAQTLSREQRAQDSLVLPDNVDWWLANGIGEVLPLIQTASGKTIIDTAPTDPTDPVDPPSSELINNQAVTNLTANKGQQLAFTFKVPAGAQNLSFSTRGGSGDVDLYIKFNVPATTNNYDCRPYEHGNAESCVVSNIQTGTYHVMLNAYSTFSGVSLVAKYDNSDSGGEPGGSDLFNDLSATADNWLYKSISVPSGVSKLTVTMSGGSGDADLYVQSDAQPTSSNYQCRPYKNGNSETCTINNPAATDWFFGIFAYKTFTGVTLSYRYE</sequence>
<keyword evidence="4" id="KW-0865">Zymogen</keyword>